<dbReference type="EMBL" id="HQ343195">
    <property type="protein sequence ID" value="ADP76529.1"/>
    <property type="molecule type" value="mRNA"/>
</dbReference>
<dbReference type="CDD" id="cd02440">
    <property type="entry name" value="AdoMet_MTases"/>
    <property type="match status" value="1"/>
</dbReference>
<dbReference type="InterPro" id="IPR029063">
    <property type="entry name" value="SAM-dependent_MTases_sf"/>
</dbReference>
<dbReference type="SUPFAM" id="SSF53335">
    <property type="entry name" value="S-adenosyl-L-methionine-dependent methyltransferases"/>
    <property type="match status" value="1"/>
</dbReference>
<evidence type="ECO:0000256" key="3">
    <source>
        <dbReference type="ARBA" id="ARBA00022691"/>
    </source>
</evidence>
<dbReference type="Proteomes" id="UP000825729">
    <property type="component" value="Unassembled WGS sequence"/>
</dbReference>
<gene>
    <name evidence="5" type="ORF">H6P81_004781</name>
</gene>
<dbReference type="FunFam" id="3.40.50.150:FF:000554">
    <property type="entry name" value="Cation-transporting ATPase"/>
    <property type="match status" value="1"/>
</dbReference>
<dbReference type="GO" id="GO:0008168">
    <property type="term" value="F:methyltransferase activity"/>
    <property type="evidence" value="ECO:0007669"/>
    <property type="project" value="UniProtKB-KW"/>
</dbReference>
<organism evidence="4">
    <name type="scientific">Aristolochia fimbriata</name>
    <name type="common">White veined hardy Dutchman's pipe vine</name>
    <dbReference type="NCBI Taxonomy" id="158543"/>
    <lineage>
        <taxon>Eukaryota</taxon>
        <taxon>Viridiplantae</taxon>
        <taxon>Streptophyta</taxon>
        <taxon>Embryophyta</taxon>
        <taxon>Tracheophyta</taxon>
        <taxon>Spermatophyta</taxon>
        <taxon>Magnoliopsida</taxon>
        <taxon>Magnoliidae</taxon>
        <taxon>Piperales</taxon>
        <taxon>Aristolochiaceae</taxon>
        <taxon>Aristolochia</taxon>
    </lineage>
</organism>
<keyword evidence="4" id="KW-0808">Transferase</keyword>
<keyword evidence="6" id="KW-1185">Reference proteome</keyword>
<dbReference type="OrthoDB" id="506498at2759"/>
<dbReference type="AlphaFoldDB" id="E5L8E4"/>
<dbReference type="SMR" id="E5L8E4"/>
<dbReference type="GO" id="GO:0032259">
    <property type="term" value="P:methylation"/>
    <property type="evidence" value="ECO:0007669"/>
    <property type="project" value="UniProtKB-KW"/>
</dbReference>
<dbReference type="PANTHER" id="PTHR43832:SF1">
    <property type="entry name" value="S-ADENOSYL-L-METHIONINE-DEPENDENT METHYLTRANSFERASES SUPERFAMILY PROTEIN"/>
    <property type="match status" value="1"/>
</dbReference>
<name>E5L8E4_ARIFI</name>
<dbReference type="Pfam" id="PF02353">
    <property type="entry name" value="CMAS"/>
    <property type="match status" value="1"/>
</dbReference>
<protein>
    <submittedName>
        <fullName evidence="4">Coclaurine N-methyltransferase</fullName>
    </submittedName>
</protein>
<dbReference type="PANTHER" id="PTHR43832">
    <property type="match status" value="1"/>
</dbReference>
<evidence type="ECO:0000313" key="4">
    <source>
        <dbReference type="EMBL" id="ADP76529.1"/>
    </source>
</evidence>
<evidence type="ECO:0000313" key="5">
    <source>
        <dbReference type="EMBL" id="KAG9451877.1"/>
    </source>
</evidence>
<keyword evidence="3" id="KW-0949">S-adenosyl-L-methionine</keyword>
<dbReference type="EMBL" id="JAINDJ010000003">
    <property type="protein sequence ID" value="KAG9451877.1"/>
    <property type="molecule type" value="Genomic_DNA"/>
</dbReference>
<sequence>MASEKLNKTEMLRRLEEGSVPDEEFRRLIRIELGRRLRWYCQKKPTYEEQTAEIVALVKALRQMGITGDQSDQLNSDLYDMPMSFLKITFGKLLKESGSYFKDDSMTLDEAEEAMLDLYCERAQLKDGQKILDLGCGQGAFTLHAAQKYKKSHVTAVTNSATQKKYIEDQCQILELSNVEVLLEDITQLTMEATFDRIIVIGLLEHMKNYGLLLQNISQWMAPADSLLFIDHVCHKSYFYQCEPLDEDDWFAEYFFPPGSFAMPSASFLLYFQDDVSIVDHWILSGKHFHRTAEEWVKQLDTNLEKGKEILESKYGSKEAALKAFNHWRGLCIFSSEIFGYNGGEEWMTSHLLFKKK</sequence>
<evidence type="ECO:0000256" key="1">
    <source>
        <dbReference type="ARBA" id="ARBA00010815"/>
    </source>
</evidence>
<dbReference type="OMA" id="WMAPADS"/>
<evidence type="ECO:0000256" key="2">
    <source>
        <dbReference type="ARBA" id="ARBA00022603"/>
    </source>
</evidence>
<dbReference type="Gene3D" id="3.40.50.150">
    <property type="entry name" value="Vaccinia Virus protein VP39"/>
    <property type="match status" value="1"/>
</dbReference>
<reference evidence="5 6" key="2">
    <citation type="submission" date="2021-07" db="EMBL/GenBank/DDBJ databases">
        <title>The Aristolochia fimbriata genome: insights into angiosperm evolution, floral development and chemical biosynthesis.</title>
        <authorList>
            <person name="Jiao Y."/>
        </authorList>
    </citation>
    <scope>NUCLEOTIDE SEQUENCE [LARGE SCALE GENOMIC DNA]</scope>
    <source>
        <strain evidence="5">IBCAS-2021</strain>
        <tissue evidence="5">Leaf</tissue>
    </source>
</reference>
<proteinExistence type="evidence at transcript level"/>
<reference evidence="4" key="1">
    <citation type="submission" date="2010-10" db="EMBL/GenBank/DDBJ databases">
        <authorList>
            <person name="Ali R."/>
            <person name="Jiao Y."/>
            <person name="Wall K."/>
            <person name="dePamphilis C."/>
        </authorList>
    </citation>
    <scope>NUCLEOTIDE SEQUENCE</scope>
    <source>
        <strain evidence="4">LR line</strain>
        <tissue evidence="4">Flower bud</tissue>
    </source>
</reference>
<evidence type="ECO:0000313" key="6">
    <source>
        <dbReference type="Proteomes" id="UP000825729"/>
    </source>
</evidence>
<comment type="similarity">
    <text evidence="1">Belongs to the CFA/CMAS family.</text>
</comment>
<accession>E5L8E4</accession>
<keyword evidence="2 4" id="KW-0489">Methyltransferase</keyword>